<reference evidence="2" key="1">
    <citation type="submission" date="2022-07" db="EMBL/GenBank/DDBJ databases">
        <title>Phylogenomic reconstructions and comparative analyses of Kickxellomycotina fungi.</title>
        <authorList>
            <person name="Reynolds N.K."/>
            <person name="Stajich J.E."/>
            <person name="Barry K."/>
            <person name="Grigoriev I.V."/>
            <person name="Crous P."/>
            <person name="Smith M.E."/>
        </authorList>
    </citation>
    <scope>NUCLEOTIDE SEQUENCE</scope>
    <source>
        <strain evidence="2">BCRC 34381</strain>
    </source>
</reference>
<comment type="caution">
    <text evidence="2">The sequence shown here is derived from an EMBL/GenBank/DDBJ whole genome shotgun (WGS) entry which is preliminary data.</text>
</comment>
<feature type="region of interest" description="Disordered" evidence="1">
    <location>
        <begin position="245"/>
        <end position="353"/>
    </location>
</feature>
<dbReference type="Proteomes" id="UP001143981">
    <property type="component" value="Unassembled WGS sequence"/>
</dbReference>
<sequence>MSAEPQVFACACLNVRVCAEDVAEQRTSLEDNADVLECTLDSSAIQVALNALVEVKPGSSIDPNISVVRCLLCMSAVGYFRGPGAVAMPPPLMSSKEPQQQQQQPRHHQQHQQAMPAPHTTVYLAKGTKDAKAIEASEKTAAYSEPFGIVLDPKLADKPWGQAHIPRELQQRASEYMRLKETEKSDRVRAFIREQDDELERLRMRTDEQCGIVARLIGQTHKEPAPAARNASEATSGLAVMLRRVGPGGSASGAGSVPNPFARGSPPSNRHSDDNGGGGLGSDDGSGSNDDDDDVVDAFLENGGGFAPGIGLARNKPLAGRWEPSQSGDESDLDAADENRFGRPAQTGPPGGNLSQMLMAAGSMPIQIPAYGSSSLTSDPFMSRREYHQRADEIQKNRRREQIMRGMPNTFVPPHKLMDSIHETDGDMLIGSKPRDAYPMSRHHAPG</sequence>
<name>A0A9W7YDA5_9FUNG</name>
<keyword evidence="3" id="KW-1185">Reference proteome</keyword>
<evidence type="ECO:0000313" key="3">
    <source>
        <dbReference type="Proteomes" id="UP001143981"/>
    </source>
</evidence>
<feature type="compositionally biased region" description="Gly residues" evidence="1">
    <location>
        <begin position="275"/>
        <end position="284"/>
    </location>
</feature>
<protein>
    <submittedName>
        <fullName evidence="2">Uncharacterized protein</fullName>
    </submittedName>
</protein>
<dbReference type="OrthoDB" id="5592172at2759"/>
<accession>A0A9W7YDA5</accession>
<gene>
    <name evidence="2" type="ORF">LPJ61_001989</name>
</gene>
<feature type="region of interest" description="Disordered" evidence="1">
    <location>
        <begin position="88"/>
        <end position="118"/>
    </location>
</feature>
<evidence type="ECO:0000256" key="1">
    <source>
        <dbReference type="SAM" id="MobiDB-lite"/>
    </source>
</evidence>
<dbReference type="EMBL" id="JANBOI010000216">
    <property type="protein sequence ID" value="KAJ1732549.1"/>
    <property type="molecule type" value="Genomic_DNA"/>
</dbReference>
<organism evidence="2 3">
    <name type="scientific">Coemansia biformis</name>
    <dbReference type="NCBI Taxonomy" id="1286918"/>
    <lineage>
        <taxon>Eukaryota</taxon>
        <taxon>Fungi</taxon>
        <taxon>Fungi incertae sedis</taxon>
        <taxon>Zoopagomycota</taxon>
        <taxon>Kickxellomycotina</taxon>
        <taxon>Kickxellomycetes</taxon>
        <taxon>Kickxellales</taxon>
        <taxon>Kickxellaceae</taxon>
        <taxon>Coemansia</taxon>
    </lineage>
</organism>
<proteinExistence type="predicted"/>
<dbReference type="AlphaFoldDB" id="A0A9W7YDA5"/>
<evidence type="ECO:0000313" key="2">
    <source>
        <dbReference type="EMBL" id="KAJ1732549.1"/>
    </source>
</evidence>